<evidence type="ECO:0000313" key="4">
    <source>
        <dbReference type="Proteomes" id="UP000016922"/>
    </source>
</evidence>
<dbReference type="RefSeq" id="XP_008087830.1">
    <property type="nucleotide sequence ID" value="XM_008089639.1"/>
</dbReference>
<evidence type="ECO:0000313" key="3">
    <source>
        <dbReference type="EMBL" id="EPE24915.1"/>
    </source>
</evidence>
<dbReference type="SMART" id="SM00343">
    <property type="entry name" value="ZnF_C2HC"/>
    <property type="match status" value="3"/>
</dbReference>
<dbReference type="InterPro" id="IPR001878">
    <property type="entry name" value="Znf_CCHC"/>
</dbReference>
<dbReference type="OrthoDB" id="10674927at2759"/>
<name>S3CG90_GLAL2</name>
<dbReference type="AlphaFoldDB" id="S3CG90"/>
<protein>
    <recommendedName>
        <fullName evidence="2">CCHC-type domain-containing protein</fullName>
    </recommendedName>
</protein>
<accession>S3CG90</accession>
<feature type="compositionally biased region" description="Basic and acidic residues" evidence="1">
    <location>
        <begin position="24"/>
        <end position="37"/>
    </location>
</feature>
<dbReference type="GeneID" id="19470537"/>
<feature type="region of interest" description="Disordered" evidence="1">
    <location>
        <begin position="1"/>
        <end position="84"/>
    </location>
</feature>
<dbReference type="HOGENOM" id="CLU_754497_0_0_1"/>
<proteinExistence type="predicted"/>
<dbReference type="EMBL" id="KE145372">
    <property type="protein sequence ID" value="EPE24915.1"/>
    <property type="molecule type" value="Genomic_DNA"/>
</dbReference>
<dbReference type="GO" id="GO:0003676">
    <property type="term" value="F:nucleic acid binding"/>
    <property type="evidence" value="ECO:0007669"/>
    <property type="project" value="InterPro"/>
</dbReference>
<dbReference type="KEGG" id="glz:GLAREA_11496"/>
<keyword evidence="4" id="KW-1185">Reference proteome</keyword>
<feature type="domain" description="CCHC-type" evidence="2">
    <location>
        <begin position="137"/>
        <end position="154"/>
    </location>
</feature>
<gene>
    <name evidence="3" type="ORF">GLAREA_11496</name>
</gene>
<reference evidence="3 4" key="1">
    <citation type="journal article" date="2013" name="BMC Genomics">
        <title>Genomics-driven discovery of the pneumocandin biosynthetic gene cluster in the fungus Glarea lozoyensis.</title>
        <authorList>
            <person name="Chen L."/>
            <person name="Yue Q."/>
            <person name="Zhang X."/>
            <person name="Xiang M."/>
            <person name="Wang C."/>
            <person name="Li S."/>
            <person name="Che Y."/>
            <person name="Ortiz-Lopez F.J."/>
            <person name="Bills G.F."/>
            <person name="Liu X."/>
            <person name="An Z."/>
        </authorList>
    </citation>
    <scope>NUCLEOTIDE SEQUENCE [LARGE SCALE GENOMIC DNA]</scope>
    <source>
        <strain evidence="4">ATCC 20868 / MF5171</strain>
    </source>
</reference>
<feature type="region of interest" description="Disordered" evidence="1">
    <location>
        <begin position="100"/>
        <end position="131"/>
    </location>
</feature>
<dbReference type="Proteomes" id="UP000016922">
    <property type="component" value="Unassembled WGS sequence"/>
</dbReference>
<evidence type="ECO:0000256" key="1">
    <source>
        <dbReference type="SAM" id="MobiDB-lite"/>
    </source>
</evidence>
<feature type="domain" description="CCHC-type" evidence="2">
    <location>
        <begin position="88"/>
        <end position="104"/>
    </location>
</feature>
<feature type="domain" description="CCHC-type" evidence="2">
    <location>
        <begin position="191"/>
        <end position="206"/>
    </location>
</feature>
<organism evidence="3 4">
    <name type="scientific">Glarea lozoyensis (strain ATCC 20868 / MF5171)</name>
    <dbReference type="NCBI Taxonomy" id="1116229"/>
    <lineage>
        <taxon>Eukaryota</taxon>
        <taxon>Fungi</taxon>
        <taxon>Dikarya</taxon>
        <taxon>Ascomycota</taxon>
        <taxon>Pezizomycotina</taxon>
        <taxon>Leotiomycetes</taxon>
        <taxon>Helotiales</taxon>
        <taxon>Helotiaceae</taxon>
        <taxon>Glarea</taxon>
    </lineage>
</organism>
<sequence length="367" mass="39899">MGRGKKRGRGGGDRGGGDGGGRGGGDRGNRGGGDRGGRGGGGFNRGDRGGGDHGGGGNNRGFDRGSHHSTRGGRVEKHGQQQGNTQKYCKNCKTTTHNTADCRNTQNNSNNQKNQNNQNNQANSNRHNQAQPQGSIYCKICKKKGNHTTADCKTSKPQKNLQRPCSTCLGWHKDAECTAQSGRLPDGSPIVCRNCQGPHYASQCPQQHGKNRGGGGEVLTMSGYVLRPCMFCNQNHLPTACPQARTLGPAGLDVQPPNVSVYPRGGNGYIKKKSRWEDDSPVEKRAFDAEQVHYNHLHEGHAAYHTRSYTQRQLSLGNEQFAWAGGLGREYHRKMSREGDGDVKMSDLEECEDCDDEGMCAQHWRGR</sequence>
<feature type="compositionally biased region" description="Low complexity" evidence="1">
    <location>
        <begin position="103"/>
        <end position="131"/>
    </location>
</feature>
<dbReference type="GO" id="GO:0008270">
    <property type="term" value="F:zinc ion binding"/>
    <property type="evidence" value="ECO:0007669"/>
    <property type="project" value="InterPro"/>
</dbReference>
<evidence type="ECO:0000259" key="2">
    <source>
        <dbReference type="SMART" id="SM00343"/>
    </source>
</evidence>